<dbReference type="SMART" id="SM00354">
    <property type="entry name" value="HTH_LACI"/>
    <property type="match status" value="1"/>
</dbReference>
<dbReference type="InterPro" id="IPR010982">
    <property type="entry name" value="Lambda_DNA-bd_dom_sf"/>
</dbReference>
<keyword evidence="1" id="KW-0805">Transcription regulation</keyword>
<dbReference type="EMBL" id="NIBL01000004">
    <property type="protein sequence ID" value="OUZ14542.1"/>
    <property type="molecule type" value="Genomic_DNA"/>
</dbReference>
<dbReference type="AlphaFoldDB" id="A0A200HP50"/>
<dbReference type="Gene3D" id="1.10.260.40">
    <property type="entry name" value="lambda repressor-like DNA-binding domains"/>
    <property type="match status" value="1"/>
</dbReference>
<sequence length="266" mass="31033">MKEKKVTIKDIAREAGVSIATVSYIINNRKDQQISPETKNKVLQVINLLNYTPNKAAKSLVTKQTQTIALYCAQANSVLEKAEQLNFIQHLVAYFHTKNYNLIYLDNHSIQKYDMVDAILTLGVDKQSFYQIGELNFVPVIAIDSLIDDPVFFQINLDWQYIANELNDYYQNDSYTLVSLPIYNEELKTYLTTLFEHIYWLEQTDVFAIPSDKHLVTVNQTIKDYYAHSEQMKLLTKFSDTFFDKLFQAINWAIHREQIENHNILV</sequence>
<dbReference type="PROSITE" id="PS00356">
    <property type="entry name" value="HTH_LACI_1"/>
    <property type="match status" value="1"/>
</dbReference>
<reference evidence="5 6" key="1">
    <citation type="submission" date="2017-05" db="EMBL/GenBank/DDBJ databases">
        <title>The Genome Sequence of Enterococcus faecium 2D5_DIV0622.</title>
        <authorList>
            <consortium name="The Broad Institute Genomics Platform"/>
            <consortium name="The Broad Institute Genomic Center for Infectious Diseases"/>
            <person name="Earl A."/>
            <person name="Manson A."/>
            <person name="Schwartman J."/>
            <person name="Gilmore M."/>
            <person name="Abouelleil A."/>
            <person name="Cao P."/>
            <person name="Chapman S."/>
            <person name="Cusick C."/>
            <person name="Shea T."/>
            <person name="Young S."/>
            <person name="Neafsey D."/>
            <person name="Nusbaum C."/>
            <person name="Birren B."/>
        </authorList>
    </citation>
    <scope>NUCLEOTIDE SEQUENCE [LARGE SCALE GENOMIC DNA]</scope>
    <source>
        <strain evidence="5 6">2D5_DIV0622</strain>
    </source>
</reference>
<dbReference type="GO" id="GO:0003700">
    <property type="term" value="F:DNA-binding transcription factor activity"/>
    <property type="evidence" value="ECO:0007669"/>
    <property type="project" value="TreeGrafter"/>
</dbReference>
<organism evidence="5 6">
    <name type="scientific">Enterococcus cecorum</name>
    <dbReference type="NCBI Taxonomy" id="44008"/>
    <lineage>
        <taxon>Bacteria</taxon>
        <taxon>Bacillati</taxon>
        <taxon>Bacillota</taxon>
        <taxon>Bacilli</taxon>
        <taxon>Lactobacillales</taxon>
        <taxon>Enterococcaceae</taxon>
        <taxon>Enterococcus</taxon>
    </lineage>
</organism>
<feature type="domain" description="HTH lacI-type" evidence="4">
    <location>
        <begin position="6"/>
        <end position="62"/>
    </location>
</feature>
<dbReference type="SUPFAM" id="SSF47413">
    <property type="entry name" value="lambda repressor-like DNA-binding domains"/>
    <property type="match status" value="1"/>
</dbReference>
<evidence type="ECO:0000313" key="5">
    <source>
        <dbReference type="EMBL" id="OUZ14542.1"/>
    </source>
</evidence>
<dbReference type="PANTHER" id="PTHR30146">
    <property type="entry name" value="LACI-RELATED TRANSCRIPTIONAL REPRESSOR"/>
    <property type="match status" value="1"/>
</dbReference>
<dbReference type="InterPro" id="IPR000843">
    <property type="entry name" value="HTH_LacI"/>
</dbReference>
<evidence type="ECO:0000256" key="2">
    <source>
        <dbReference type="ARBA" id="ARBA00023125"/>
    </source>
</evidence>
<comment type="caution">
    <text evidence="5">The sequence shown here is derived from an EMBL/GenBank/DDBJ whole genome shotgun (WGS) entry which is preliminary data.</text>
</comment>
<evidence type="ECO:0000256" key="3">
    <source>
        <dbReference type="ARBA" id="ARBA00023163"/>
    </source>
</evidence>
<keyword evidence="2" id="KW-0238">DNA-binding</keyword>
<proteinExistence type="predicted"/>
<evidence type="ECO:0000259" key="4">
    <source>
        <dbReference type="PROSITE" id="PS50932"/>
    </source>
</evidence>
<keyword evidence="3" id="KW-0804">Transcription</keyword>
<dbReference type="Proteomes" id="UP000196503">
    <property type="component" value="Unassembled WGS sequence"/>
</dbReference>
<dbReference type="PANTHER" id="PTHR30146:SF24">
    <property type="entry name" value="XYLOSE OPERON REGULATORY PROTEIN"/>
    <property type="match status" value="1"/>
</dbReference>
<dbReference type="PRINTS" id="PR00036">
    <property type="entry name" value="HTHLACI"/>
</dbReference>
<gene>
    <name evidence="5" type="ORF">A5869_002223</name>
</gene>
<dbReference type="Pfam" id="PF00356">
    <property type="entry name" value="LacI"/>
    <property type="match status" value="1"/>
</dbReference>
<dbReference type="PROSITE" id="PS50932">
    <property type="entry name" value="HTH_LACI_2"/>
    <property type="match status" value="1"/>
</dbReference>
<accession>A0A200HP50</accession>
<dbReference type="RefSeq" id="WP_047335012.1">
    <property type="nucleotide sequence ID" value="NZ_CP010060.1"/>
</dbReference>
<dbReference type="CDD" id="cd01392">
    <property type="entry name" value="HTH_LacI"/>
    <property type="match status" value="1"/>
</dbReference>
<evidence type="ECO:0000256" key="1">
    <source>
        <dbReference type="ARBA" id="ARBA00023015"/>
    </source>
</evidence>
<dbReference type="GO" id="GO:0000976">
    <property type="term" value="F:transcription cis-regulatory region binding"/>
    <property type="evidence" value="ECO:0007669"/>
    <property type="project" value="TreeGrafter"/>
</dbReference>
<protein>
    <recommendedName>
        <fullName evidence="4">HTH lacI-type domain-containing protein</fullName>
    </recommendedName>
</protein>
<name>A0A200HP50_9ENTE</name>
<evidence type="ECO:0000313" key="6">
    <source>
        <dbReference type="Proteomes" id="UP000196503"/>
    </source>
</evidence>